<reference evidence="2" key="2">
    <citation type="submission" date="2025-08" db="UniProtKB">
        <authorList>
            <consortium name="Ensembl"/>
        </authorList>
    </citation>
    <scope>IDENTIFICATION</scope>
</reference>
<dbReference type="Bgee" id="ENSLOCG00000009518">
    <property type="expression patterns" value="Expressed in ovary and 2 other cell types or tissues"/>
</dbReference>
<feature type="domain" description="Arb2" evidence="1">
    <location>
        <begin position="166"/>
        <end position="254"/>
    </location>
</feature>
<dbReference type="OMA" id="SAGTQCH"/>
<evidence type="ECO:0000259" key="1">
    <source>
        <dbReference type="Pfam" id="PF22749"/>
    </source>
</evidence>
<dbReference type="GeneTree" id="ENSGT00530000063907"/>
<sequence length="324" mass="36387">TMDECAEMTSGDAPPDFQYCFNQYGELRHRVSQEPFVFKYDKGDMESNQRQHRALQQCVTEHVYRLLEQECRLQKICIPVDAADRQGGGAFFMSPGALCQSKTLVVLIQDRGSIRAGQWSRRMIVRENVERGSQIPYIRRALEGACEVVVMNPNGGTVEPPRGGGGSPEAHVRYVWDHFVSPSAAGHVAVVAHGYGGLAFVDLLSRRPQAVRSRVYAVAFLDSCHSPWHQALDADSREWLRKHCRKWVPSAKPLDRPVGPLKVDCPQVSAGTEDREAAPWRCMGSVFRFFARALKAKTTVPFSRPAIITRSKSRSHTHTKKNKK</sequence>
<dbReference type="EMBL" id="AHAT01003498">
    <property type="status" value="NOT_ANNOTATED_CDS"/>
    <property type="molecule type" value="Genomic_DNA"/>
</dbReference>
<dbReference type="eggNOG" id="KOG3967">
    <property type="taxonomic scope" value="Eukaryota"/>
</dbReference>
<dbReference type="InParanoid" id="W5MTC0"/>
<reference evidence="2" key="3">
    <citation type="submission" date="2025-09" db="UniProtKB">
        <authorList>
            <consortium name="Ensembl"/>
        </authorList>
    </citation>
    <scope>IDENTIFICATION</scope>
</reference>
<dbReference type="InterPro" id="IPR053858">
    <property type="entry name" value="Arb2_dom"/>
</dbReference>
<reference evidence="3" key="1">
    <citation type="submission" date="2011-12" db="EMBL/GenBank/DDBJ databases">
        <title>The Draft Genome of Lepisosteus oculatus.</title>
        <authorList>
            <consortium name="The Broad Institute Genome Assembly &amp; Analysis Group"/>
            <consortium name="Computational R&amp;D Group"/>
            <consortium name="and Sequencing Platform"/>
            <person name="Di Palma F."/>
            <person name="Alfoldi J."/>
            <person name="Johnson J."/>
            <person name="Berlin A."/>
            <person name="Gnerre S."/>
            <person name="Jaffe D."/>
            <person name="MacCallum I."/>
            <person name="Young S."/>
            <person name="Walker B.J."/>
            <person name="Lander E.S."/>
            <person name="Lindblad-Toh K."/>
        </authorList>
    </citation>
    <scope>NUCLEOTIDE SEQUENCE [LARGE SCALE GENOMIC DNA]</scope>
</reference>
<dbReference type="SUPFAM" id="SSF53474">
    <property type="entry name" value="alpha/beta-Hydrolases"/>
    <property type="match status" value="1"/>
</dbReference>
<feature type="domain" description="Arb2" evidence="1">
    <location>
        <begin position="16"/>
        <end position="155"/>
    </location>
</feature>
<dbReference type="PANTHER" id="PTHR21357">
    <property type="entry name" value="FAM172 FAMILY PROTEIN HOMOLOG CG10038"/>
    <property type="match status" value="1"/>
</dbReference>
<dbReference type="InterPro" id="IPR029058">
    <property type="entry name" value="AB_hydrolase_fold"/>
</dbReference>
<dbReference type="AlphaFoldDB" id="W5MTC0"/>
<evidence type="ECO:0000313" key="2">
    <source>
        <dbReference type="Ensembl" id="ENSLOCP00000011629.1"/>
    </source>
</evidence>
<evidence type="ECO:0000313" key="3">
    <source>
        <dbReference type="Proteomes" id="UP000018468"/>
    </source>
</evidence>
<accession>W5MTC0</accession>
<dbReference type="GO" id="GO:0031048">
    <property type="term" value="P:regulatory ncRNA-mediated heterochromatin formation"/>
    <property type="evidence" value="ECO:0000318"/>
    <property type="project" value="GO_Central"/>
</dbReference>
<dbReference type="Ensembl" id="ENSLOCT00000011646.1">
    <property type="protein sequence ID" value="ENSLOCP00000011629.1"/>
    <property type="gene ID" value="ENSLOCG00000009518.1"/>
</dbReference>
<dbReference type="HOGENOM" id="CLU_048484_2_1_1"/>
<dbReference type="GO" id="GO:0005634">
    <property type="term" value="C:nucleus"/>
    <property type="evidence" value="ECO:0000318"/>
    <property type="project" value="GO_Central"/>
</dbReference>
<keyword evidence="3" id="KW-1185">Reference proteome</keyword>
<name>W5MTC0_LEPOC</name>
<dbReference type="Proteomes" id="UP000018468">
    <property type="component" value="Linkage group LG17"/>
</dbReference>
<proteinExistence type="predicted"/>
<dbReference type="Pfam" id="PF22749">
    <property type="entry name" value="Arb2"/>
    <property type="match status" value="2"/>
</dbReference>
<dbReference type="PANTHER" id="PTHR21357:SF5">
    <property type="entry name" value="SI:CH73-41E3.7"/>
    <property type="match status" value="1"/>
</dbReference>
<protein>
    <submittedName>
        <fullName evidence="2">Si:ch73-41e3.7</fullName>
    </submittedName>
</protein>
<organism evidence="2 3">
    <name type="scientific">Lepisosteus oculatus</name>
    <name type="common">Spotted gar</name>
    <dbReference type="NCBI Taxonomy" id="7918"/>
    <lineage>
        <taxon>Eukaryota</taxon>
        <taxon>Metazoa</taxon>
        <taxon>Chordata</taxon>
        <taxon>Craniata</taxon>
        <taxon>Vertebrata</taxon>
        <taxon>Euteleostomi</taxon>
        <taxon>Actinopterygii</taxon>
        <taxon>Neopterygii</taxon>
        <taxon>Holostei</taxon>
        <taxon>Semionotiformes</taxon>
        <taxon>Lepisosteidae</taxon>
        <taxon>Lepisosteus</taxon>
    </lineage>
</organism>
<dbReference type="InterPro" id="IPR048263">
    <property type="entry name" value="Arb2"/>
</dbReference>